<gene>
    <name evidence="2" type="ORF">Nepgr_032004</name>
</gene>
<proteinExistence type="predicted"/>
<reference evidence="2" key="1">
    <citation type="submission" date="2023-05" db="EMBL/GenBank/DDBJ databases">
        <title>Nepenthes gracilis genome sequencing.</title>
        <authorList>
            <person name="Fukushima K."/>
        </authorList>
    </citation>
    <scope>NUCLEOTIDE SEQUENCE</scope>
    <source>
        <strain evidence="2">SING2019-196</strain>
    </source>
</reference>
<evidence type="ECO:0000256" key="1">
    <source>
        <dbReference type="SAM" id="SignalP"/>
    </source>
</evidence>
<feature type="chain" id="PRO_5042123279" description="Secreted protein" evidence="1">
    <location>
        <begin position="19"/>
        <end position="73"/>
    </location>
</feature>
<dbReference type="Proteomes" id="UP001279734">
    <property type="component" value="Unassembled WGS sequence"/>
</dbReference>
<keyword evidence="1" id="KW-0732">Signal</keyword>
<dbReference type="PANTHER" id="PTHR48040:SF13">
    <property type="entry name" value="ABC TRANSPORTER G FAMILY MEMBER 31"/>
    <property type="match status" value="1"/>
</dbReference>
<name>A0AAD3TJ71_NEPGR</name>
<comment type="caution">
    <text evidence="2">The sequence shown here is derived from an EMBL/GenBank/DDBJ whole genome shotgun (WGS) entry which is preliminary data.</text>
</comment>
<dbReference type="AlphaFoldDB" id="A0AAD3TJ71"/>
<dbReference type="PANTHER" id="PTHR48040">
    <property type="entry name" value="PLEIOTROPIC DRUG RESISTANCE PROTEIN 1-LIKE ISOFORM X1"/>
    <property type="match status" value="1"/>
</dbReference>
<feature type="signal peptide" evidence="1">
    <location>
        <begin position="1"/>
        <end position="18"/>
    </location>
</feature>
<organism evidence="2 3">
    <name type="scientific">Nepenthes gracilis</name>
    <name type="common">Slender pitcher plant</name>
    <dbReference type="NCBI Taxonomy" id="150966"/>
    <lineage>
        <taxon>Eukaryota</taxon>
        <taxon>Viridiplantae</taxon>
        <taxon>Streptophyta</taxon>
        <taxon>Embryophyta</taxon>
        <taxon>Tracheophyta</taxon>
        <taxon>Spermatophyta</taxon>
        <taxon>Magnoliopsida</taxon>
        <taxon>eudicotyledons</taxon>
        <taxon>Gunneridae</taxon>
        <taxon>Pentapetalae</taxon>
        <taxon>Caryophyllales</taxon>
        <taxon>Nepenthaceae</taxon>
        <taxon>Nepenthes</taxon>
    </lineage>
</organism>
<dbReference type="EMBL" id="BSYO01000037">
    <property type="protein sequence ID" value="GMH30161.1"/>
    <property type="molecule type" value="Genomic_DNA"/>
</dbReference>
<evidence type="ECO:0000313" key="3">
    <source>
        <dbReference type="Proteomes" id="UP001279734"/>
    </source>
</evidence>
<accession>A0AAD3TJ71</accession>
<protein>
    <recommendedName>
        <fullName evidence="4">Secreted protein</fullName>
    </recommendedName>
</protein>
<evidence type="ECO:0008006" key="4">
    <source>
        <dbReference type="Google" id="ProtNLM"/>
    </source>
</evidence>
<sequence>MYSAVLFLWATNASTVQAVVDIERTTLYCERAAGMYSALPCAFAQLKLWNESMIRSPSISLLSQGGGALAESI</sequence>
<evidence type="ECO:0000313" key="2">
    <source>
        <dbReference type="EMBL" id="GMH30161.1"/>
    </source>
</evidence>
<keyword evidence="3" id="KW-1185">Reference proteome</keyword>